<gene>
    <name evidence="2" type="ORF">B5807_02162</name>
</gene>
<proteinExistence type="predicted"/>
<dbReference type="AlphaFoldDB" id="A0A1Y2MBN1"/>
<evidence type="ECO:0000256" key="1">
    <source>
        <dbReference type="SAM" id="MobiDB-lite"/>
    </source>
</evidence>
<organism evidence="2 3">
    <name type="scientific">Epicoccum nigrum</name>
    <name type="common">Soil fungus</name>
    <name type="synonym">Epicoccum purpurascens</name>
    <dbReference type="NCBI Taxonomy" id="105696"/>
    <lineage>
        <taxon>Eukaryota</taxon>
        <taxon>Fungi</taxon>
        <taxon>Dikarya</taxon>
        <taxon>Ascomycota</taxon>
        <taxon>Pezizomycotina</taxon>
        <taxon>Dothideomycetes</taxon>
        <taxon>Pleosporomycetidae</taxon>
        <taxon>Pleosporales</taxon>
        <taxon>Pleosporineae</taxon>
        <taxon>Didymellaceae</taxon>
        <taxon>Epicoccum</taxon>
    </lineage>
</organism>
<evidence type="ECO:0000313" key="3">
    <source>
        <dbReference type="Proteomes" id="UP000193240"/>
    </source>
</evidence>
<dbReference type="InParanoid" id="A0A1Y2MBN1"/>
<protein>
    <submittedName>
        <fullName evidence="2">Uncharacterized protein</fullName>
    </submittedName>
</protein>
<name>A0A1Y2MBN1_EPING</name>
<dbReference type="Proteomes" id="UP000193240">
    <property type="component" value="Unassembled WGS sequence"/>
</dbReference>
<feature type="region of interest" description="Disordered" evidence="1">
    <location>
        <begin position="81"/>
        <end position="110"/>
    </location>
</feature>
<evidence type="ECO:0000313" key="2">
    <source>
        <dbReference type="EMBL" id="OSS52887.1"/>
    </source>
</evidence>
<accession>A0A1Y2MBN1</accession>
<dbReference type="EMBL" id="KZ107839">
    <property type="protein sequence ID" value="OSS52887.1"/>
    <property type="molecule type" value="Genomic_DNA"/>
</dbReference>
<keyword evidence="3" id="KW-1185">Reference proteome</keyword>
<sequence length="135" mass="15355">MLHFFAPPSVTLRELFLLTITTSVYIRLRIMDASHLHLHLEIVPPTQPHLRSLFGLAHVDIAALDSQDICRLSPVSRTSARYQAPAGLASPPERSLRVPDECQGQAREKRRTNMFARRNGGDDAYIRRHYRVGRS</sequence>
<reference evidence="2 3" key="1">
    <citation type="journal article" date="2017" name="Genome Announc.">
        <title>Genome sequence of the saprophytic ascomycete Epicoccum nigrum ICMP 19927 strain isolated from New Zealand.</title>
        <authorList>
            <person name="Fokin M."/>
            <person name="Fleetwood D."/>
            <person name="Weir B.S."/>
            <person name="Villas-Boas S.G."/>
        </authorList>
    </citation>
    <scope>NUCLEOTIDE SEQUENCE [LARGE SCALE GENOMIC DNA]</scope>
    <source>
        <strain evidence="2 3">ICMP 19927</strain>
    </source>
</reference>